<proteinExistence type="predicted"/>
<name>A0A8S5UZL5_9CAUD</name>
<evidence type="ECO:0000313" key="1">
    <source>
        <dbReference type="EMBL" id="DAF99892.1"/>
    </source>
</evidence>
<sequence>MLFRFIIKILIGGDEMVVVYATLIINGRRTFESVPAKLKEAVKAELEALGLNQDGEPV</sequence>
<dbReference type="InterPro" id="IPR047907">
    <property type="entry name" value="CD1375-like"/>
</dbReference>
<protein>
    <submittedName>
        <fullName evidence="1">Uncharacterized protein</fullName>
    </submittedName>
</protein>
<dbReference type="NCBIfam" id="NF040910">
    <property type="entry name" value="CD1375_fam"/>
    <property type="match status" value="1"/>
</dbReference>
<organism evidence="1">
    <name type="scientific">Siphoviridae sp. ctJT77</name>
    <dbReference type="NCBI Taxonomy" id="2825432"/>
    <lineage>
        <taxon>Viruses</taxon>
        <taxon>Duplodnaviria</taxon>
        <taxon>Heunggongvirae</taxon>
        <taxon>Uroviricota</taxon>
        <taxon>Caudoviricetes</taxon>
    </lineage>
</organism>
<reference evidence="1" key="1">
    <citation type="journal article" date="2021" name="Proc. Natl. Acad. Sci. U.S.A.">
        <title>A Catalog of Tens of Thousands of Viruses from Human Metagenomes Reveals Hidden Associations with Chronic Diseases.</title>
        <authorList>
            <person name="Tisza M.J."/>
            <person name="Buck C.B."/>
        </authorList>
    </citation>
    <scope>NUCLEOTIDE SEQUENCE</scope>
    <source>
        <strain evidence="1">CtJT77</strain>
    </source>
</reference>
<dbReference type="EMBL" id="BK016174">
    <property type="protein sequence ID" value="DAF99892.1"/>
    <property type="molecule type" value="Genomic_DNA"/>
</dbReference>
<accession>A0A8S5UZL5</accession>